<keyword evidence="6 8" id="KW-0378">Hydrolase</keyword>
<dbReference type="PRINTS" id="PR00205">
    <property type="entry name" value="CADHERIN"/>
</dbReference>
<dbReference type="PROSITE" id="PS51892">
    <property type="entry name" value="SUBTILASE"/>
    <property type="match status" value="1"/>
</dbReference>
<keyword evidence="3" id="KW-0964">Secreted</keyword>
<dbReference type="NCBIfam" id="TIGR03501">
    <property type="entry name" value="GlyGly_CTERM"/>
    <property type="match status" value="1"/>
</dbReference>
<dbReference type="PROSITE" id="PS50268">
    <property type="entry name" value="CADHERIN_2"/>
    <property type="match status" value="4"/>
</dbReference>
<evidence type="ECO:0000256" key="10">
    <source>
        <dbReference type="SAM" id="SignalP"/>
    </source>
</evidence>
<evidence type="ECO:0000256" key="8">
    <source>
        <dbReference type="PROSITE-ProRule" id="PRU01240"/>
    </source>
</evidence>
<dbReference type="SUPFAM" id="SSF49313">
    <property type="entry name" value="Cadherin-like"/>
    <property type="match status" value="4"/>
</dbReference>
<name>A0ABW8KWZ9_9GAMM</name>
<dbReference type="Pfam" id="PF02225">
    <property type="entry name" value="PA"/>
    <property type="match status" value="1"/>
</dbReference>
<dbReference type="EMBL" id="JBJDOT010000003">
    <property type="protein sequence ID" value="MFK3862941.1"/>
    <property type="molecule type" value="Genomic_DNA"/>
</dbReference>
<evidence type="ECO:0000313" key="12">
    <source>
        <dbReference type="EMBL" id="MFK3862941.1"/>
    </source>
</evidence>
<dbReference type="InterPro" id="IPR003137">
    <property type="entry name" value="PA_domain"/>
</dbReference>
<feature type="chain" id="PRO_5046049019" evidence="10">
    <location>
        <begin position="27"/>
        <end position="1465"/>
    </location>
</feature>
<dbReference type="Gene3D" id="2.60.40.60">
    <property type="entry name" value="Cadherins"/>
    <property type="match status" value="4"/>
</dbReference>
<feature type="domain" description="Cadherin" evidence="11">
    <location>
        <begin position="1339"/>
        <end position="1457"/>
    </location>
</feature>
<dbReference type="Gene3D" id="3.50.30.30">
    <property type="match status" value="1"/>
</dbReference>
<reference evidence="12 13" key="1">
    <citation type="submission" date="2024-11" db="EMBL/GenBank/DDBJ databases">
        <title>The Natural Products Discovery Center: Release of the First 8490 Sequenced Strains for Exploring Actinobacteria Biosynthetic Diversity.</title>
        <authorList>
            <person name="Kalkreuter E."/>
            <person name="Kautsar S.A."/>
            <person name="Yang D."/>
            <person name="Bader C.D."/>
            <person name="Teijaro C.N."/>
            <person name="Fluegel L."/>
            <person name="Davis C.M."/>
            <person name="Simpson J.R."/>
            <person name="Lauterbach L."/>
            <person name="Steele A.D."/>
            <person name="Gui C."/>
            <person name="Meng S."/>
            <person name="Li G."/>
            <person name="Viehrig K."/>
            <person name="Ye F."/>
            <person name="Su P."/>
            <person name="Kiefer A.F."/>
            <person name="Nichols A."/>
            <person name="Cepeda A.J."/>
            <person name="Yan W."/>
            <person name="Fan B."/>
            <person name="Jiang Y."/>
            <person name="Adhikari A."/>
            <person name="Zheng C.-J."/>
            <person name="Schuster L."/>
            <person name="Cowan T.M."/>
            <person name="Smanski M.J."/>
            <person name="Chevrette M.G."/>
            <person name="De Carvalho L.P.S."/>
            <person name="Shen B."/>
        </authorList>
    </citation>
    <scope>NUCLEOTIDE SEQUENCE [LARGE SCALE GENOMIC DNA]</scope>
    <source>
        <strain evidence="12 13">NPDC078403</strain>
    </source>
</reference>
<dbReference type="InterPro" id="IPR023828">
    <property type="entry name" value="Peptidase_S8_Ser-AS"/>
</dbReference>
<feature type="active site" description="Charge relay system" evidence="8">
    <location>
        <position position="180"/>
    </location>
</feature>
<dbReference type="InterPro" id="IPR015919">
    <property type="entry name" value="Cadherin-like_sf"/>
</dbReference>
<evidence type="ECO:0000313" key="13">
    <source>
        <dbReference type="Proteomes" id="UP001620262"/>
    </source>
</evidence>
<dbReference type="InterPro" id="IPR015500">
    <property type="entry name" value="Peptidase_S8_subtilisin-rel"/>
</dbReference>
<dbReference type="InterPro" id="IPR046450">
    <property type="entry name" value="PA_dom_sf"/>
</dbReference>
<dbReference type="InterPro" id="IPR000209">
    <property type="entry name" value="Peptidase_S8/S53_dom"/>
</dbReference>
<dbReference type="PANTHER" id="PTHR43806">
    <property type="entry name" value="PEPTIDASE S8"/>
    <property type="match status" value="1"/>
</dbReference>
<dbReference type="PRINTS" id="PR00723">
    <property type="entry name" value="SUBTILISIN"/>
</dbReference>
<dbReference type="Pfam" id="PF00028">
    <property type="entry name" value="Cadherin"/>
    <property type="match status" value="3"/>
</dbReference>
<dbReference type="Pfam" id="PF00082">
    <property type="entry name" value="Peptidase_S8"/>
    <property type="match status" value="1"/>
</dbReference>
<keyword evidence="7 8" id="KW-0720">Serine protease</keyword>
<evidence type="ECO:0000256" key="9">
    <source>
        <dbReference type="RuleBase" id="RU003355"/>
    </source>
</evidence>
<keyword evidence="5 10" id="KW-0732">Signal</keyword>
<dbReference type="Proteomes" id="UP001620262">
    <property type="component" value="Unassembled WGS sequence"/>
</dbReference>
<feature type="active site" description="Charge relay system" evidence="8">
    <location>
        <position position="555"/>
    </location>
</feature>
<comment type="caution">
    <text evidence="12">The sequence shown here is derived from an EMBL/GenBank/DDBJ whole genome shotgun (WGS) entry which is preliminary data.</text>
</comment>
<keyword evidence="13" id="KW-1185">Reference proteome</keyword>
<evidence type="ECO:0000259" key="11">
    <source>
        <dbReference type="PROSITE" id="PS50268"/>
    </source>
</evidence>
<dbReference type="SUPFAM" id="SSF52743">
    <property type="entry name" value="Subtilisin-like"/>
    <property type="match status" value="1"/>
</dbReference>
<feature type="signal peptide" evidence="10">
    <location>
        <begin position="1"/>
        <end position="26"/>
    </location>
</feature>
<dbReference type="InterPro" id="IPR020008">
    <property type="entry name" value="GlyGly_CTERM"/>
</dbReference>
<feature type="domain" description="Cadherin" evidence="11">
    <location>
        <begin position="1239"/>
        <end position="1339"/>
    </location>
</feature>
<evidence type="ECO:0000256" key="2">
    <source>
        <dbReference type="ARBA" id="ARBA00022512"/>
    </source>
</evidence>
<evidence type="ECO:0000256" key="7">
    <source>
        <dbReference type="ARBA" id="ARBA00022825"/>
    </source>
</evidence>
<comment type="similarity">
    <text evidence="1 8 9">Belongs to the peptidase S8 family.</text>
</comment>
<evidence type="ECO:0000256" key="4">
    <source>
        <dbReference type="ARBA" id="ARBA00022670"/>
    </source>
</evidence>
<dbReference type="Gene3D" id="3.40.50.200">
    <property type="entry name" value="Peptidase S8/S53 domain"/>
    <property type="match status" value="1"/>
</dbReference>
<dbReference type="InterPro" id="IPR050131">
    <property type="entry name" value="Peptidase_S8_subtilisin-like"/>
</dbReference>
<keyword evidence="4 8" id="KW-0645">Protease</keyword>
<organism evidence="12 13">
    <name type="scientific">Pseudoalteromonas rhizosphaerae</name>
    <dbReference type="NCBI Taxonomy" id="2518973"/>
    <lineage>
        <taxon>Bacteria</taxon>
        <taxon>Pseudomonadati</taxon>
        <taxon>Pseudomonadota</taxon>
        <taxon>Gammaproteobacteria</taxon>
        <taxon>Alteromonadales</taxon>
        <taxon>Pseudoalteromonadaceae</taxon>
        <taxon>Pseudoalteromonas</taxon>
    </lineage>
</organism>
<evidence type="ECO:0000256" key="6">
    <source>
        <dbReference type="ARBA" id="ARBA00022801"/>
    </source>
</evidence>
<protein>
    <submittedName>
        <fullName evidence="12">S8 family serine peptidase</fullName>
    </submittedName>
</protein>
<dbReference type="CDD" id="cd04818">
    <property type="entry name" value="PA_subtilisin_1"/>
    <property type="match status" value="1"/>
</dbReference>
<proteinExistence type="inferred from homology"/>
<evidence type="ECO:0000256" key="5">
    <source>
        <dbReference type="ARBA" id="ARBA00022729"/>
    </source>
</evidence>
<feature type="domain" description="Cadherin" evidence="11">
    <location>
        <begin position="1138"/>
        <end position="1239"/>
    </location>
</feature>
<keyword evidence="2" id="KW-0134">Cell wall</keyword>
<evidence type="ECO:0000256" key="3">
    <source>
        <dbReference type="ARBA" id="ARBA00022525"/>
    </source>
</evidence>
<feature type="domain" description="Cadherin" evidence="11">
    <location>
        <begin position="1031"/>
        <end position="1138"/>
    </location>
</feature>
<sequence>MSNKLITKTALSIAVSSALMAASVNAQTVQAAHSITALNNFSTATFNETEVKEQLPSAHMIVLRATTAADLMAQGIYQIGDSRATIAQIEQVQSAVTIELSSLDFGTKVIGQTKVLAPTLIVQASPEALEKIARDYRVEKVLPMYDYELHVAASADYLKASPLVANGVVTGKGQTVAVLDTGVDYTHNVFGGAGTVEAYDAAQADPTSVAWPQGIVHGGYDFIRDDADPIEHDPVVVIPDVDEPTSHGTSVSHSVTGIAPEVELYVYSVCGGGCPSAAQASALEAAMDPNGDGDISDRVDVINMSLGGEFGGTETDGGTQYLIQKAVDLGVNVVISAGNDGDHPFRIGGPSTTPNALAVGAMTHPTLDIGIASGTVLGEEVVFQVSGFGPQTAFAMADTDAELVYPTANQNGCEAFSEDTDFNNKAVLIDRGECNFTKKVLHAQQRGASFVFIANNEDDGTPASMGGFDATVTIPNIGITYAAGAAIKAELKASGKAAYSLVVERKVTSGAVATFSSRGPSMDGLLKPEITAPGTSIMVAATGTQDQLAPASGTSFSGPITAGAVALVRAAHPQRNAFEIKATLMNTADLNVTNEPLSTNPDSELAPISMIGAGLVNVEKAVNLPVAAWVDNTEFKTKQAALSFGLENFTGVRSISKTVTVKNFSTQEKTYKLRTEARYANDKNSGAISWDIPASVTIPAGQTTEFDVTLTVDPSKLHEWKLENPFDAESVAARSAALTLAEFDGALVFDDVDDTDSDDALHVVYHALPKAASELSIAPEVVGNEMQLIVENTGATTVSTMTENIVATGKVKSAAEAPFNILATTFNAIAAEGCESGVLVTASIQLRDEITHVFQAGYRLDIDTNNDGAYDFLMQNYNDRGRKTTSPGRSRTVIGTIDDTGAETLRFLTPLYQSAGADTITFSVCSSTLGLTRDNLGDPLNIKASVGYPSYGGGVYFETDSLVGATTFSSSASVSLTAVDGSDTVVNQLAPGEKAIVNASAPFAFTASSLQDVLKLVTAEDLVLPKTQAPKLANASFDVVENAENGHLVGTLSVVESDRDLAIAEFYVQSQTHQGFSVDNKGQILVSNSELVDFEVGKHIAELVVVAIDTLGNTSEPAVITINITNVADEASEVTPIINSGQVFSVAENTPVATAFAQLAFTDPDNSSITMFTVAGSDAITIDNTGMLTVAQLLNFEEQSTITLEIVAIDEDGHQSAAEIVTINVLNVADEGAEVAPIIEAGQTFKVQENAVVGTVIGQIRAIDPDTAVTPIVSYTVAGHNGIAIDELGQITVVGDVDYDATPEIKLMVSATDSAGNQSAAVEVTITVAQDALENTPVIADNQRFSVDENTALGTVIGKLNFSDPDADVSPVTKFIVSGTDLVTVNAAGEIVVAGSIDYEYERNFTFSVIAVDSAGNNSKAVAVEVRVKNIVGKDDDNNDGDSGSLAWLTLLIAPFAFMRRRKQK</sequence>
<gene>
    <name evidence="12" type="ORF">ACI2JU_03520</name>
</gene>
<dbReference type="SMART" id="SM00112">
    <property type="entry name" value="CA"/>
    <property type="match status" value="4"/>
</dbReference>
<dbReference type="PROSITE" id="PS00138">
    <property type="entry name" value="SUBTILASE_SER"/>
    <property type="match status" value="1"/>
</dbReference>
<dbReference type="PANTHER" id="PTHR43806:SF11">
    <property type="entry name" value="CEREVISIN-RELATED"/>
    <property type="match status" value="1"/>
</dbReference>
<dbReference type="PROSITE" id="PS00136">
    <property type="entry name" value="SUBTILASE_ASP"/>
    <property type="match status" value="1"/>
</dbReference>
<dbReference type="SUPFAM" id="SSF52025">
    <property type="entry name" value="PA domain"/>
    <property type="match status" value="1"/>
</dbReference>
<dbReference type="InterPro" id="IPR023827">
    <property type="entry name" value="Peptidase_S8_Asp-AS"/>
</dbReference>
<feature type="active site" description="Charge relay system" evidence="8">
    <location>
        <position position="247"/>
    </location>
</feature>
<accession>A0ABW8KWZ9</accession>
<dbReference type="InterPro" id="IPR002126">
    <property type="entry name" value="Cadherin-like_dom"/>
</dbReference>
<dbReference type="InterPro" id="IPR036852">
    <property type="entry name" value="Peptidase_S8/S53_dom_sf"/>
</dbReference>
<dbReference type="CDD" id="cd11304">
    <property type="entry name" value="Cadherin_repeat"/>
    <property type="match status" value="3"/>
</dbReference>
<dbReference type="RefSeq" id="WP_404674749.1">
    <property type="nucleotide sequence ID" value="NZ_JBJDOT010000003.1"/>
</dbReference>
<evidence type="ECO:0000256" key="1">
    <source>
        <dbReference type="ARBA" id="ARBA00011073"/>
    </source>
</evidence>